<dbReference type="STRING" id="641691.SAMN05421636_1165"/>
<dbReference type="InterPro" id="IPR023997">
    <property type="entry name" value="TonB-dep_OMP_SusC/RagA_CS"/>
</dbReference>
<keyword evidence="5 9" id="KW-0798">TonB box</keyword>
<comment type="subcellular location">
    <subcellularLocation>
        <location evidence="1 8">Cell outer membrane</location>
        <topology evidence="1 8">Multi-pass membrane protein</topology>
    </subcellularLocation>
</comment>
<sequence length="1112" mass="122824">MEKNDEHVVLKKEHVKKLNFKMKFCLLTACFMLFQLSANSLMSQKKMEFEYDNVPLKRILNEITSQTGYRFFYNVKEIDDKQKISLNINGENVREVMNELAVKANFDFKINENQIVLTQGKTTSHKFQEREIEGTVTDEQGTPLPGANIIEKGTANGVTADFDGNFSISTDNENAILVVSYIGFATKEVAVEGKSEIQITLSEDSAKLDEVVVVGYGTVKRSDLTGATSSVSTKDIEDQPSGRVDEVLQGRSPGLAVQNSSASPNGNINIRIRGSNSVNGSNDPLVVVDGFVGGNLNTINPNDIADIQVLKDAASTAIYGSRGANGVVLVTTKTGRSDSKFIIGYDTFMSYQTIRKKIDLLNAVEYAETVNARRAALDVALPFTMEDIEGFGRNGGTDWQDEIFRPALQQSHQLSVSGGTEKSTLYLAGNYLNNEGIMKGSSYERFSFRANTQVQINDRLKVGVNLFLFRSEDNPNISGGSQDAAPTHAAQVYAPTLPVYNPDGSYSQPSGQYGPPQLRNPLALAVEPINDNIANNQTLNTSVDYKLSKNLSAKVIFGYRSIHNENSFYRNTKPEGGASQSRASITNSRFTVLQNTNQLNYNKTFSEVHSLDVTAVYEQQREDLNSSFTGAEGFASDAFTYNNLALGSFPQIPQSNRTRKDIQSFVGRINYGFKDRYLLTLTTRYDGASVFGRDNKWGLFPSAAFAWRLSNEAFMEQFSKINDFKIRASYGITGSQAVSPYSSLARFDSNQGYAIDGSTYSTGVGLGELGNPDLRWEKTDQLNIGLDLAMFKNRLQFTFDFYNKVTKDLLLQIPLPRTSGFGSLLRNIGEVQNRGFEINLGGDPITGNFSWNTNANFAVNENKVLALAGDNEVTLGSVGFPNFGNTVFLEVGQPIGLLRGYIQDGVWRTDEATEADTFGAFPGAPKYIDQNNDGQIDNDDIANMGTTLPKATYGWSNTFSYKNLSLNVLLQGSIGNKLYNLTRVRTERASSDSDATDSRILNRWTPENQNTDVPSFLGSNNYEQLQTSRWLEDASYLRFKNITLSYMFPQDLLKRLNINSARIFLSGINLITFTDYSGYDPEASTNVDAFGGIDNAPYPSQKAYSIGLNLSL</sequence>
<dbReference type="SUPFAM" id="SSF49464">
    <property type="entry name" value="Carboxypeptidase regulatory domain-like"/>
    <property type="match status" value="1"/>
</dbReference>
<reference evidence="12 13" key="1">
    <citation type="submission" date="2016-10" db="EMBL/GenBank/DDBJ databases">
        <authorList>
            <person name="de Groot N.N."/>
        </authorList>
    </citation>
    <scope>NUCLEOTIDE SEQUENCE [LARGE SCALE GENOMIC DNA]</scope>
    <source>
        <strain evidence="12 13">DSM 23421</strain>
    </source>
</reference>
<dbReference type="InterPro" id="IPR037066">
    <property type="entry name" value="Plug_dom_sf"/>
</dbReference>
<dbReference type="EMBL" id="FNAO01000016">
    <property type="protein sequence ID" value="SDF18128.1"/>
    <property type="molecule type" value="Genomic_DNA"/>
</dbReference>
<organism evidence="12 13">
    <name type="scientific">Pricia antarctica</name>
    <dbReference type="NCBI Taxonomy" id="641691"/>
    <lineage>
        <taxon>Bacteria</taxon>
        <taxon>Pseudomonadati</taxon>
        <taxon>Bacteroidota</taxon>
        <taxon>Flavobacteriia</taxon>
        <taxon>Flavobacteriales</taxon>
        <taxon>Flavobacteriaceae</taxon>
        <taxon>Pricia</taxon>
    </lineage>
</organism>
<dbReference type="SUPFAM" id="SSF56935">
    <property type="entry name" value="Porins"/>
    <property type="match status" value="1"/>
</dbReference>
<dbReference type="OrthoDB" id="9768177at2"/>
<protein>
    <submittedName>
        <fullName evidence="12">TonB-linked outer membrane protein, SusC/RagA family</fullName>
    </submittedName>
</protein>
<evidence type="ECO:0000256" key="7">
    <source>
        <dbReference type="ARBA" id="ARBA00023237"/>
    </source>
</evidence>
<dbReference type="InterPro" id="IPR000531">
    <property type="entry name" value="Beta-barrel_TonB"/>
</dbReference>
<keyword evidence="6 8" id="KW-0472">Membrane</keyword>
<dbReference type="Pfam" id="PF07715">
    <property type="entry name" value="Plug"/>
    <property type="match status" value="1"/>
</dbReference>
<evidence type="ECO:0000256" key="4">
    <source>
        <dbReference type="ARBA" id="ARBA00022692"/>
    </source>
</evidence>
<dbReference type="Pfam" id="PF13715">
    <property type="entry name" value="CarbopepD_reg_2"/>
    <property type="match status" value="1"/>
</dbReference>
<dbReference type="InterPro" id="IPR018247">
    <property type="entry name" value="EF_Hand_1_Ca_BS"/>
</dbReference>
<keyword evidence="3 8" id="KW-1134">Transmembrane beta strand</keyword>
<dbReference type="Proteomes" id="UP000199109">
    <property type="component" value="Unassembled WGS sequence"/>
</dbReference>
<comment type="similarity">
    <text evidence="8 9">Belongs to the TonB-dependent receptor family.</text>
</comment>
<name>A0A1G7IZS7_9FLAO</name>
<dbReference type="PROSITE" id="PS00018">
    <property type="entry name" value="EF_HAND_1"/>
    <property type="match status" value="1"/>
</dbReference>
<evidence type="ECO:0000256" key="8">
    <source>
        <dbReference type="PROSITE-ProRule" id="PRU01360"/>
    </source>
</evidence>
<dbReference type="InterPro" id="IPR023996">
    <property type="entry name" value="TonB-dep_OMP_SusC/RagA"/>
</dbReference>
<dbReference type="NCBIfam" id="TIGR04056">
    <property type="entry name" value="OMP_RagA_SusC"/>
    <property type="match status" value="1"/>
</dbReference>
<evidence type="ECO:0000256" key="3">
    <source>
        <dbReference type="ARBA" id="ARBA00022452"/>
    </source>
</evidence>
<keyword evidence="7 8" id="KW-0998">Cell outer membrane</keyword>
<evidence type="ECO:0000313" key="13">
    <source>
        <dbReference type="Proteomes" id="UP000199109"/>
    </source>
</evidence>
<dbReference type="NCBIfam" id="TIGR04057">
    <property type="entry name" value="SusC_RagA_signa"/>
    <property type="match status" value="1"/>
</dbReference>
<evidence type="ECO:0000313" key="12">
    <source>
        <dbReference type="EMBL" id="SDF18128.1"/>
    </source>
</evidence>
<accession>A0A1G7IZS7</accession>
<gene>
    <name evidence="12" type="ORF">SAMN05421636_1165</name>
</gene>
<dbReference type="GO" id="GO:0009279">
    <property type="term" value="C:cell outer membrane"/>
    <property type="evidence" value="ECO:0007669"/>
    <property type="project" value="UniProtKB-SubCell"/>
</dbReference>
<dbReference type="FunFam" id="2.170.130.10:FF:000008">
    <property type="entry name" value="SusC/RagA family TonB-linked outer membrane protein"/>
    <property type="match status" value="1"/>
</dbReference>
<dbReference type="AlphaFoldDB" id="A0A1G7IZS7"/>
<proteinExistence type="inferred from homology"/>
<evidence type="ECO:0000256" key="2">
    <source>
        <dbReference type="ARBA" id="ARBA00022448"/>
    </source>
</evidence>
<evidence type="ECO:0000256" key="1">
    <source>
        <dbReference type="ARBA" id="ARBA00004571"/>
    </source>
</evidence>
<dbReference type="Gene3D" id="2.170.130.10">
    <property type="entry name" value="TonB-dependent receptor, plug domain"/>
    <property type="match status" value="1"/>
</dbReference>
<dbReference type="FunFam" id="2.60.40.1120:FF:000003">
    <property type="entry name" value="Outer membrane protein Omp121"/>
    <property type="match status" value="1"/>
</dbReference>
<evidence type="ECO:0000259" key="10">
    <source>
        <dbReference type="Pfam" id="PF00593"/>
    </source>
</evidence>
<keyword evidence="13" id="KW-1185">Reference proteome</keyword>
<keyword evidence="2 8" id="KW-0813">Transport</keyword>
<feature type="domain" description="TonB-dependent receptor-like beta-barrel" evidence="10">
    <location>
        <begin position="503"/>
        <end position="861"/>
    </location>
</feature>
<dbReference type="PROSITE" id="PS52016">
    <property type="entry name" value="TONB_DEPENDENT_REC_3"/>
    <property type="match status" value="1"/>
</dbReference>
<evidence type="ECO:0000256" key="9">
    <source>
        <dbReference type="RuleBase" id="RU003357"/>
    </source>
</evidence>
<dbReference type="InterPro" id="IPR012910">
    <property type="entry name" value="Plug_dom"/>
</dbReference>
<dbReference type="Gene3D" id="2.40.170.20">
    <property type="entry name" value="TonB-dependent receptor, beta-barrel domain"/>
    <property type="match status" value="1"/>
</dbReference>
<dbReference type="Gene3D" id="3.55.50.30">
    <property type="match status" value="1"/>
</dbReference>
<evidence type="ECO:0000259" key="11">
    <source>
        <dbReference type="Pfam" id="PF07715"/>
    </source>
</evidence>
<dbReference type="InterPro" id="IPR036942">
    <property type="entry name" value="Beta-barrel_TonB_sf"/>
</dbReference>
<evidence type="ECO:0000256" key="6">
    <source>
        <dbReference type="ARBA" id="ARBA00023136"/>
    </source>
</evidence>
<dbReference type="Pfam" id="PF00593">
    <property type="entry name" value="TonB_dep_Rec_b-barrel"/>
    <property type="match status" value="1"/>
</dbReference>
<dbReference type="RefSeq" id="WP_091874187.1">
    <property type="nucleotide sequence ID" value="NZ_FNAO01000016.1"/>
</dbReference>
<dbReference type="InterPro" id="IPR008969">
    <property type="entry name" value="CarboxyPept-like_regulatory"/>
</dbReference>
<feature type="domain" description="TonB-dependent receptor plug" evidence="11">
    <location>
        <begin position="221"/>
        <end position="327"/>
    </location>
</feature>
<evidence type="ECO:0000256" key="5">
    <source>
        <dbReference type="ARBA" id="ARBA00023077"/>
    </source>
</evidence>
<dbReference type="InterPro" id="IPR039426">
    <property type="entry name" value="TonB-dep_rcpt-like"/>
</dbReference>
<keyword evidence="4 8" id="KW-0812">Transmembrane</keyword>
<dbReference type="Gene3D" id="2.60.40.1120">
    <property type="entry name" value="Carboxypeptidase-like, regulatory domain"/>
    <property type="match status" value="1"/>
</dbReference>